<evidence type="ECO:0000313" key="3">
    <source>
        <dbReference type="Proteomes" id="UP001151760"/>
    </source>
</evidence>
<evidence type="ECO:0000313" key="2">
    <source>
        <dbReference type="EMBL" id="GJT22224.1"/>
    </source>
</evidence>
<feature type="region of interest" description="Disordered" evidence="1">
    <location>
        <begin position="111"/>
        <end position="133"/>
    </location>
</feature>
<keyword evidence="3" id="KW-1185">Reference proteome</keyword>
<organism evidence="2 3">
    <name type="scientific">Tanacetum coccineum</name>
    <dbReference type="NCBI Taxonomy" id="301880"/>
    <lineage>
        <taxon>Eukaryota</taxon>
        <taxon>Viridiplantae</taxon>
        <taxon>Streptophyta</taxon>
        <taxon>Embryophyta</taxon>
        <taxon>Tracheophyta</taxon>
        <taxon>Spermatophyta</taxon>
        <taxon>Magnoliopsida</taxon>
        <taxon>eudicotyledons</taxon>
        <taxon>Gunneridae</taxon>
        <taxon>Pentapetalae</taxon>
        <taxon>asterids</taxon>
        <taxon>campanulids</taxon>
        <taxon>Asterales</taxon>
        <taxon>Asteraceae</taxon>
        <taxon>Asteroideae</taxon>
        <taxon>Anthemideae</taxon>
        <taxon>Anthemidinae</taxon>
        <taxon>Tanacetum</taxon>
    </lineage>
</organism>
<accession>A0ABQ5CB42</accession>
<gene>
    <name evidence="2" type="ORF">Tco_0892161</name>
</gene>
<dbReference type="EMBL" id="BQNB010013952">
    <property type="protein sequence ID" value="GJT22224.1"/>
    <property type="molecule type" value="Genomic_DNA"/>
</dbReference>
<protein>
    <submittedName>
        <fullName evidence="2">Uncharacterized protein</fullName>
    </submittedName>
</protein>
<reference evidence="2" key="2">
    <citation type="submission" date="2022-01" db="EMBL/GenBank/DDBJ databases">
        <authorList>
            <person name="Yamashiro T."/>
            <person name="Shiraishi A."/>
            <person name="Satake H."/>
            <person name="Nakayama K."/>
        </authorList>
    </citation>
    <scope>NUCLEOTIDE SEQUENCE</scope>
</reference>
<evidence type="ECO:0000256" key="1">
    <source>
        <dbReference type="SAM" id="MobiDB-lite"/>
    </source>
</evidence>
<proteinExistence type="predicted"/>
<name>A0ABQ5CB42_9ASTR</name>
<comment type="caution">
    <text evidence="2">The sequence shown here is derived from an EMBL/GenBank/DDBJ whole genome shotgun (WGS) entry which is preliminary data.</text>
</comment>
<reference evidence="2" key="1">
    <citation type="journal article" date="2022" name="Int. J. Mol. Sci.">
        <title>Draft Genome of Tanacetum Coccineum: Genomic Comparison of Closely Related Tanacetum-Family Plants.</title>
        <authorList>
            <person name="Yamashiro T."/>
            <person name="Shiraishi A."/>
            <person name="Nakayama K."/>
            <person name="Satake H."/>
        </authorList>
    </citation>
    <scope>NUCLEOTIDE SEQUENCE</scope>
</reference>
<dbReference type="Proteomes" id="UP001151760">
    <property type="component" value="Unassembled WGS sequence"/>
</dbReference>
<sequence length="133" mass="14938">MLAEKRVSRYDYKEARDESRLTWEPYPSLYRDRPYTATQLCQWIESNENARIAYGLVLVGEECSHRGTCMTLDGTGCHVITHTTALQTPLTTTLAFLLGFWGRTGLQAKADGENIHGSGTGGRRQVPTQRESN</sequence>